<gene>
    <name evidence="2" type="ORF">CC80DRAFT_551244</name>
</gene>
<evidence type="ECO:0000256" key="1">
    <source>
        <dbReference type="SAM" id="MobiDB-lite"/>
    </source>
</evidence>
<dbReference type="OrthoDB" id="3800453at2759"/>
<keyword evidence="3" id="KW-1185">Reference proteome</keyword>
<evidence type="ECO:0000313" key="3">
    <source>
        <dbReference type="Proteomes" id="UP000800035"/>
    </source>
</evidence>
<feature type="compositionally biased region" description="Low complexity" evidence="1">
    <location>
        <begin position="218"/>
        <end position="230"/>
    </location>
</feature>
<proteinExistence type="predicted"/>
<feature type="region of interest" description="Disordered" evidence="1">
    <location>
        <begin position="215"/>
        <end position="242"/>
    </location>
</feature>
<accession>A0A6A5TPG8</accession>
<evidence type="ECO:0000313" key="2">
    <source>
        <dbReference type="EMBL" id="KAF1953599.1"/>
    </source>
</evidence>
<name>A0A6A5TPG8_9PLEO</name>
<feature type="compositionally biased region" description="Low complexity" evidence="1">
    <location>
        <begin position="361"/>
        <end position="378"/>
    </location>
</feature>
<feature type="region of interest" description="Disordered" evidence="1">
    <location>
        <begin position="265"/>
        <end position="288"/>
    </location>
</feature>
<dbReference type="Proteomes" id="UP000800035">
    <property type="component" value="Unassembled WGS sequence"/>
</dbReference>
<dbReference type="AlphaFoldDB" id="A0A6A5TPG8"/>
<dbReference type="EMBL" id="ML977003">
    <property type="protein sequence ID" value="KAF1953599.1"/>
    <property type="molecule type" value="Genomic_DNA"/>
</dbReference>
<protein>
    <submittedName>
        <fullName evidence="2">Uncharacterized protein</fullName>
    </submittedName>
</protein>
<feature type="compositionally biased region" description="Acidic residues" evidence="1">
    <location>
        <begin position="315"/>
        <end position="360"/>
    </location>
</feature>
<reference evidence="2" key="1">
    <citation type="journal article" date="2020" name="Stud. Mycol.">
        <title>101 Dothideomycetes genomes: a test case for predicting lifestyles and emergence of pathogens.</title>
        <authorList>
            <person name="Haridas S."/>
            <person name="Albert R."/>
            <person name="Binder M."/>
            <person name="Bloem J."/>
            <person name="Labutti K."/>
            <person name="Salamov A."/>
            <person name="Andreopoulos B."/>
            <person name="Baker S."/>
            <person name="Barry K."/>
            <person name="Bills G."/>
            <person name="Bluhm B."/>
            <person name="Cannon C."/>
            <person name="Castanera R."/>
            <person name="Culley D."/>
            <person name="Daum C."/>
            <person name="Ezra D."/>
            <person name="Gonzalez J."/>
            <person name="Henrissat B."/>
            <person name="Kuo A."/>
            <person name="Liang C."/>
            <person name="Lipzen A."/>
            <person name="Lutzoni F."/>
            <person name="Magnuson J."/>
            <person name="Mondo S."/>
            <person name="Nolan M."/>
            <person name="Ohm R."/>
            <person name="Pangilinan J."/>
            <person name="Park H.-J."/>
            <person name="Ramirez L."/>
            <person name="Alfaro M."/>
            <person name="Sun H."/>
            <person name="Tritt A."/>
            <person name="Yoshinaga Y."/>
            <person name="Zwiers L.-H."/>
            <person name="Turgeon B."/>
            <person name="Goodwin S."/>
            <person name="Spatafora J."/>
            <person name="Crous P."/>
            <person name="Grigoriev I."/>
        </authorList>
    </citation>
    <scope>NUCLEOTIDE SEQUENCE</scope>
    <source>
        <strain evidence="2">CBS 675.92</strain>
    </source>
</reference>
<sequence length="378" mass="42281">MPHKRAAVVSSLPVSLIFGSRQQKQYRRFQLQTEGSLPCRKFGALPTAEEYDAFRTWCQANDSGYFSDTPLADIVSSAYLDVQRDDAPVSVGRLCGHALHPAQSSDDAKTVIDRCPTCIVEMHTLYVSILMRALENAGGMVEQRWEASPEENPILEAVHAGKIELIHAISNLEELAMIEKQWDQQHPDITTELKYDVKTAGEALRMYWASIKHASADSSPPLSSSSSSPSQKAKRKVKFDDDTRFERGRDPRYFWRRSPRYEAGGKYSLPSACDESDSDSEDAAEKEVEGLQARMPLYLEHTGSPSNDACVGQNSEEDSDSQEDQDSDEEEEEDEPISDDGDSDWEDVDSSEGESDEEDSFVVSEEITEETAFIEFGY</sequence>
<feature type="region of interest" description="Disordered" evidence="1">
    <location>
        <begin position="300"/>
        <end position="378"/>
    </location>
</feature>
<organism evidence="2 3">
    <name type="scientific">Byssothecium circinans</name>
    <dbReference type="NCBI Taxonomy" id="147558"/>
    <lineage>
        <taxon>Eukaryota</taxon>
        <taxon>Fungi</taxon>
        <taxon>Dikarya</taxon>
        <taxon>Ascomycota</taxon>
        <taxon>Pezizomycotina</taxon>
        <taxon>Dothideomycetes</taxon>
        <taxon>Pleosporomycetidae</taxon>
        <taxon>Pleosporales</taxon>
        <taxon>Massarineae</taxon>
        <taxon>Massarinaceae</taxon>
        <taxon>Byssothecium</taxon>
    </lineage>
</organism>